<name>A0A6G5RMG2_9ACTN</name>
<protein>
    <recommendedName>
        <fullName evidence="3">DUF1579 domain-containing protein</fullName>
    </recommendedName>
</protein>
<dbReference type="KEGG" id="shaw:CEB94_30900"/>
<reference evidence="1 2" key="1">
    <citation type="submission" date="2017-06" db="EMBL/GenBank/DDBJ databases">
        <title>Complete Genome Sequence of Streptomyces hawaiiensis NRRL 15010 and insights into acyldepsipeptides biosynthesis.</title>
        <authorList>
            <person name="Mariita R.M."/>
            <person name="Sello J.K."/>
        </authorList>
    </citation>
    <scope>NUCLEOTIDE SEQUENCE [LARGE SCALE GENOMIC DNA]</scope>
    <source>
        <strain evidence="1 2">ATCC 12236</strain>
    </source>
</reference>
<organism evidence="1 2">
    <name type="scientific">Streptomyces hawaiiensis</name>
    <dbReference type="NCBI Taxonomy" id="67305"/>
    <lineage>
        <taxon>Bacteria</taxon>
        <taxon>Bacillati</taxon>
        <taxon>Actinomycetota</taxon>
        <taxon>Actinomycetes</taxon>
        <taxon>Kitasatosporales</taxon>
        <taxon>Streptomycetaceae</taxon>
        <taxon>Streptomyces</taxon>
    </lineage>
</organism>
<dbReference type="EMBL" id="CP021978">
    <property type="protein sequence ID" value="QCD58752.1"/>
    <property type="molecule type" value="Genomic_DNA"/>
</dbReference>
<evidence type="ECO:0000313" key="1">
    <source>
        <dbReference type="EMBL" id="QCD58752.1"/>
    </source>
</evidence>
<dbReference type="Proteomes" id="UP000495940">
    <property type="component" value="Chromosome"/>
</dbReference>
<gene>
    <name evidence="1" type="ORF">CEB94_30900</name>
</gene>
<accession>A0A6G5RMG2</accession>
<dbReference type="AlphaFoldDB" id="A0A6G5RMG2"/>
<dbReference type="RefSeq" id="WP_175435220.1">
    <property type="nucleotide sequence ID" value="NZ_CP021978.1"/>
</dbReference>
<keyword evidence="2" id="KW-1185">Reference proteome</keyword>
<evidence type="ECO:0000313" key="2">
    <source>
        <dbReference type="Proteomes" id="UP000495940"/>
    </source>
</evidence>
<sequence length="119" mass="13387">MTSNCRSTLFDGGANLDEIVFPTKDFSGLTLRLYDTERDEWSLNWVNSLTGRMSPSIVGRFGPNGIGEFHGEEIHQGASVRCRFIWSGITADSARWEQAFSTTGGGWETNWIMDFRRTA</sequence>
<proteinExistence type="predicted"/>
<evidence type="ECO:0008006" key="3">
    <source>
        <dbReference type="Google" id="ProtNLM"/>
    </source>
</evidence>